<dbReference type="AlphaFoldDB" id="A0A285V7S2"/>
<proteinExistence type="predicted"/>
<evidence type="ECO:0000313" key="2">
    <source>
        <dbReference type="EMBL" id="SOC50165.1"/>
    </source>
</evidence>
<feature type="region of interest" description="Disordered" evidence="1">
    <location>
        <begin position="253"/>
        <end position="296"/>
    </location>
</feature>
<accession>A0A285V7S2</accession>
<reference evidence="3" key="1">
    <citation type="submission" date="2017-08" db="EMBL/GenBank/DDBJ databases">
        <authorList>
            <person name="Varghese N."/>
            <person name="Submissions S."/>
        </authorList>
    </citation>
    <scope>NUCLEOTIDE SEQUENCE [LARGE SCALE GENOMIC DNA]</scope>
    <source>
        <strain evidence="3">DSM 4725</strain>
    </source>
</reference>
<gene>
    <name evidence="2" type="ORF">SAMN05660748_2905</name>
</gene>
<keyword evidence="3" id="KW-1185">Reference proteome</keyword>
<dbReference type="EMBL" id="OBQI01000004">
    <property type="protein sequence ID" value="SOC50165.1"/>
    <property type="molecule type" value="Genomic_DNA"/>
</dbReference>
<sequence>MNGRPDLPVRVAAGESPGAADALLTPDVVSGDESGRVLDDVGHVHRLHGEPSPPQLGRRFGLPLRRTCELPLGSLSRRCRQGISKWELQCLAGEVSGLLELLMDDEKLPPHPFVLRLRLERPEHLRAPHQSRTQERLYGDGIIIWDACMRRLHAARCSMAEAMQRHATVLAGSIGHAKSSSASMLPAAVLGGVFSNGSHVCVTVKMAERRCSHSIHSGVRKLPSVGSEGVGTGRGYGGARALRVVLCGTGSCGRRPPGQSYPTARRGGRPDGWSGNAGGSAHVQAGAEGRREEPTT</sequence>
<organism evidence="2 3">
    <name type="scientific">Blastococcus aggregatus</name>
    <dbReference type="NCBI Taxonomy" id="38502"/>
    <lineage>
        <taxon>Bacteria</taxon>
        <taxon>Bacillati</taxon>
        <taxon>Actinomycetota</taxon>
        <taxon>Actinomycetes</taxon>
        <taxon>Geodermatophilales</taxon>
        <taxon>Geodermatophilaceae</taxon>
        <taxon>Blastococcus</taxon>
    </lineage>
</organism>
<dbReference type="Proteomes" id="UP000219435">
    <property type="component" value="Unassembled WGS sequence"/>
</dbReference>
<evidence type="ECO:0000313" key="3">
    <source>
        <dbReference type="Proteomes" id="UP000219435"/>
    </source>
</evidence>
<name>A0A285V7S2_9ACTN</name>
<evidence type="ECO:0000256" key="1">
    <source>
        <dbReference type="SAM" id="MobiDB-lite"/>
    </source>
</evidence>
<protein>
    <submittedName>
        <fullName evidence="2">Uncharacterized protein</fullName>
    </submittedName>
</protein>